<evidence type="ECO:0000313" key="1">
    <source>
        <dbReference type="EMBL" id="PHQ34821.1"/>
    </source>
</evidence>
<reference evidence="1 2" key="1">
    <citation type="submission" date="2017-06" db="EMBL/GenBank/DDBJ databases">
        <title>Description of Rhodopirellula bahusiensis sp. nov.</title>
        <authorList>
            <person name="Kizina J."/>
            <person name="Harder J."/>
        </authorList>
    </citation>
    <scope>NUCLEOTIDE SEQUENCE [LARGE SCALE GENOMIC DNA]</scope>
    <source>
        <strain evidence="1 2">SWK21</strain>
    </source>
</reference>
<evidence type="ECO:0000313" key="2">
    <source>
        <dbReference type="Proteomes" id="UP000225740"/>
    </source>
</evidence>
<dbReference type="AlphaFoldDB" id="A0A2G1W735"/>
<proteinExistence type="predicted"/>
<protein>
    <submittedName>
        <fullName evidence="1">Uncharacterized protein</fullName>
    </submittedName>
</protein>
<comment type="caution">
    <text evidence="1">The sequence shown here is derived from an EMBL/GenBank/DDBJ whole genome shotgun (WGS) entry which is preliminary data.</text>
</comment>
<dbReference type="Proteomes" id="UP000225740">
    <property type="component" value="Unassembled WGS sequence"/>
</dbReference>
<keyword evidence="2" id="KW-1185">Reference proteome</keyword>
<accession>A0A2G1W735</accession>
<dbReference type="EMBL" id="NIZW01000009">
    <property type="protein sequence ID" value="PHQ34821.1"/>
    <property type="molecule type" value="Genomic_DNA"/>
</dbReference>
<organism evidence="1 2">
    <name type="scientific">Rhodopirellula bahusiensis</name>
    <dbReference type="NCBI Taxonomy" id="2014065"/>
    <lineage>
        <taxon>Bacteria</taxon>
        <taxon>Pseudomonadati</taxon>
        <taxon>Planctomycetota</taxon>
        <taxon>Planctomycetia</taxon>
        <taxon>Pirellulales</taxon>
        <taxon>Pirellulaceae</taxon>
        <taxon>Rhodopirellula</taxon>
    </lineage>
</organism>
<gene>
    <name evidence="1" type="ORF">CEE69_13195</name>
</gene>
<name>A0A2G1W735_9BACT</name>
<sequence>MTVEPGSREDLTERYGDVWDTSQLQEHFSVLAFSAPFGIVSRKSDGVRGSVLFQHSPRFYHSFKPE</sequence>